<dbReference type="GO" id="GO:0004674">
    <property type="term" value="F:protein serine/threonine kinase activity"/>
    <property type="evidence" value="ECO:0007669"/>
    <property type="project" value="TreeGrafter"/>
</dbReference>
<dbReference type="RefSeq" id="WP_182841258.1">
    <property type="nucleotide sequence ID" value="NZ_BAAALP010000015.1"/>
</dbReference>
<sequence length="576" mass="60064">MRRAEWRLPGYAELKELGAGGQGQVMLARHEGTGQHVAIKYLSPALMGDPRVLDAFRNEAALLERVSNPHVARLLGYFTTSAGAAIVMEAVPGRSLRRVLDDHGAPLTPEASLSILKGSLLGLAAAHAVGIIHRDYKPGNVLVQDDGQSKLIDFGIAVLSGQGGVVGTPAYMAPEQWTGHPATPATDVYAATCVFVECVTGQKPYQSITLEGLREQHTTAPVPLDRIPEQLRLLVACGMAKDPGERLWDANDFVAKLEAIAVRTYGPEWERRGLIVLGAIAAALGTAAPAVMLGASVLTPGSSAVGSGAASTGQGVAALEGGKAGAAAGKGVLAKVGGAKGAVGVAGAGTAAVVAIALLLPSSPEVGGEARSSVRASFTQPGVLLGQPNMPASETPYIHLDIAVTPARVRAGIKVQMTIRFQAKTLQGVKYLPGGSRQCFGEKHNRPDANGGYNYYIGGAKGPSGSKDQGQAAFYPAPKKSTALPPSDKNLVVTTTRKVTGEAQPYNREVCGFLSRWTDYRTFTVPSSRSLRPGRYLLSPYHPPRFTLVERDGKAISPESVGAALQGALPTVTVLE</sequence>
<protein>
    <recommendedName>
        <fullName evidence="1">Protein kinase domain-containing protein</fullName>
    </recommendedName>
</protein>
<reference evidence="2 3" key="1">
    <citation type="submission" date="2020-08" db="EMBL/GenBank/DDBJ databases">
        <title>Genomic Encyclopedia of Type Strains, Phase IV (KMG-IV): sequencing the most valuable type-strain genomes for metagenomic binning, comparative biology and taxonomic classification.</title>
        <authorList>
            <person name="Goeker M."/>
        </authorList>
    </citation>
    <scope>NUCLEOTIDE SEQUENCE [LARGE SCALE GENOMIC DNA]</scope>
    <source>
        <strain evidence="2 3">DSM 44197</strain>
    </source>
</reference>
<gene>
    <name evidence="2" type="ORF">HNR61_000247</name>
</gene>
<dbReference type="PANTHER" id="PTHR24361:SF613">
    <property type="entry name" value="NUCLEAR RECEPTOR-BINDING PROTEIN-RELATED"/>
    <property type="match status" value="1"/>
</dbReference>
<dbReference type="InterPro" id="IPR000719">
    <property type="entry name" value="Prot_kinase_dom"/>
</dbReference>
<dbReference type="SUPFAM" id="SSF56112">
    <property type="entry name" value="Protein kinase-like (PK-like)"/>
    <property type="match status" value="1"/>
</dbReference>
<proteinExistence type="predicted"/>
<evidence type="ECO:0000313" key="3">
    <source>
        <dbReference type="Proteomes" id="UP000572680"/>
    </source>
</evidence>
<dbReference type="InterPro" id="IPR008271">
    <property type="entry name" value="Ser/Thr_kinase_AS"/>
</dbReference>
<evidence type="ECO:0000259" key="1">
    <source>
        <dbReference type="PROSITE" id="PS50011"/>
    </source>
</evidence>
<dbReference type="PROSITE" id="PS50011">
    <property type="entry name" value="PROTEIN_KINASE_DOM"/>
    <property type="match status" value="1"/>
</dbReference>
<dbReference type="Proteomes" id="UP000572680">
    <property type="component" value="Unassembled WGS sequence"/>
</dbReference>
<comment type="caution">
    <text evidence="2">The sequence shown here is derived from an EMBL/GenBank/DDBJ whole genome shotgun (WGS) entry which is preliminary data.</text>
</comment>
<dbReference type="EMBL" id="JACJIA010000001">
    <property type="protein sequence ID" value="MBA8948649.1"/>
    <property type="molecule type" value="Genomic_DNA"/>
</dbReference>
<name>A0A7W3LI97_ACTNM</name>
<accession>A0A7W3LI97</accession>
<dbReference type="Gene3D" id="1.10.510.10">
    <property type="entry name" value="Transferase(Phosphotransferase) domain 1"/>
    <property type="match status" value="1"/>
</dbReference>
<dbReference type="GO" id="GO:0005524">
    <property type="term" value="F:ATP binding"/>
    <property type="evidence" value="ECO:0007669"/>
    <property type="project" value="InterPro"/>
</dbReference>
<dbReference type="CDD" id="cd14014">
    <property type="entry name" value="STKc_PknB_like"/>
    <property type="match status" value="1"/>
</dbReference>
<feature type="domain" description="Protein kinase" evidence="1">
    <location>
        <begin position="11"/>
        <end position="260"/>
    </location>
</feature>
<dbReference type="InterPro" id="IPR053235">
    <property type="entry name" value="Ser_Thr_kinase"/>
</dbReference>
<evidence type="ECO:0000313" key="2">
    <source>
        <dbReference type="EMBL" id="MBA8948649.1"/>
    </source>
</evidence>
<dbReference type="AlphaFoldDB" id="A0A7W3LI97"/>
<keyword evidence="3" id="KW-1185">Reference proteome</keyword>
<dbReference type="PANTHER" id="PTHR24361">
    <property type="entry name" value="MITOGEN-ACTIVATED KINASE KINASE KINASE"/>
    <property type="match status" value="1"/>
</dbReference>
<organism evidence="2 3">
    <name type="scientific">Actinomadura namibiensis</name>
    <dbReference type="NCBI Taxonomy" id="182080"/>
    <lineage>
        <taxon>Bacteria</taxon>
        <taxon>Bacillati</taxon>
        <taxon>Actinomycetota</taxon>
        <taxon>Actinomycetes</taxon>
        <taxon>Streptosporangiales</taxon>
        <taxon>Thermomonosporaceae</taxon>
        <taxon>Actinomadura</taxon>
    </lineage>
</organism>
<dbReference type="InterPro" id="IPR011009">
    <property type="entry name" value="Kinase-like_dom_sf"/>
</dbReference>
<dbReference type="GO" id="GO:0006974">
    <property type="term" value="P:DNA damage response"/>
    <property type="evidence" value="ECO:0007669"/>
    <property type="project" value="TreeGrafter"/>
</dbReference>
<dbReference type="PROSITE" id="PS00108">
    <property type="entry name" value="PROTEIN_KINASE_ST"/>
    <property type="match status" value="1"/>
</dbReference>
<dbReference type="GO" id="GO:0005737">
    <property type="term" value="C:cytoplasm"/>
    <property type="evidence" value="ECO:0007669"/>
    <property type="project" value="TreeGrafter"/>
</dbReference>
<dbReference type="Pfam" id="PF00069">
    <property type="entry name" value="Pkinase"/>
    <property type="match status" value="1"/>
</dbReference>